<reference evidence="10 11" key="1">
    <citation type="submission" date="2024-01" db="EMBL/GenBank/DDBJ databases">
        <title>Genome assemblies of Stephania.</title>
        <authorList>
            <person name="Yang L."/>
        </authorList>
    </citation>
    <scope>NUCLEOTIDE SEQUENCE [LARGE SCALE GENOMIC DNA]</scope>
    <source>
        <strain evidence="10">YNDBR</strain>
        <tissue evidence="10">Leaf</tissue>
    </source>
</reference>
<dbReference type="FunFam" id="1.10.10.60:FF:000015">
    <property type="entry name" value="Transcription factor RAX3"/>
    <property type="match status" value="1"/>
</dbReference>
<feature type="domain" description="Myb-like" evidence="8">
    <location>
        <begin position="63"/>
        <end position="113"/>
    </location>
</feature>
<keyword evidence="5" id="KW-0804">Transcription</keyword>
<evidence type="ECO:0000256" key="2">
    <source>
        <dbReference type="ARBA" id="ARBA00022737"/>
    </source>
</evidence>
<dbReference type="Gene3D" id="1.10.10.60">
    <property type="entry name" value="Homeodomain-like"/>
    <property type="match status" value="2"/>
</dbReference>
<feature type="domain" description="HTH myb-type" evidence="9">
    <location>
        <begin position="9"/>
        <end position="62"/>
    </location>
</feature>
<keyword evidence="2" id="KW-0677">Repeat</keyword>
<keyword evidence="3" id="KW-0805">Transcription regulation</keyword>
<feature type="region of interest" description="Disordered" evidence="7">
    <location>
        <begin position="119"/>
        <end position="142"/>
    </location>
</feature>
<feature type="domain" description="HTH myb-type" evidence="9">
    <location>
        <begin position="63"/>
        <end position="117"/>
    </location>
</feature>
<organism evidence="10 11">
    <name type="scientific">Stephania yunnanensis</name>
    <dbReference type="NCBI Taxonomy" id="152371"/>
    <lineage>
        <taxon>Eukaryota</taxon>
        <taxon>Viridiplantae</taxon>
        <taxon>Streptophyta</taxon>
        <taxon>Embryophyta</taxon>
        <taxon>Tracheophyta</taxon>
        <taxon>Spermatophyta</taxon>
        <taxon>Magnoliopsida</taxon>
        <taxon>Ranunculales</taxon>
        <taxon>Menispermaceae</taxon>
        <taxon>Menispermoideae</taxon>
        <taxon>Cissampelideae</taxon>
        <taxon>Stephania</taxon>
    </lineage>
</organism>
<dbReference type="SMART" id="SM00717">
    <property type="entry name" value="SANT"/>
    <property type="match status" value="2"/>
</dbReference>
<evidence type="ECO:0000256" key="6">
    <source>
        <dbReference type="ARBA" id="ARBA00023242"/>
    </source>
</evidence>
<feature type="domain" description="Myb-like" evidence="8">
    <location>
        <begin position="9"/>
        <end position="62"/>
    </location>
</feature>
<evidence type="ECO:0000259" key="9">
    <source>
        <dbReference type="PROSITE" id="PS51294"/>
    </source>
</evidence>
<dbReference type="Pfam" id="PF00249">
    <property type="entry name" value="Myb_DNA-binding"/>
    <property type="match status" value="2"/>
</dbReference>
<sequence length="378" mass="43085">MGRAPCCDKANVKKGPWSPEEDAKLKAYIEQYGTGGNWIALPQKIGLKRCGKSCRLRWLNYLRPNIKHGGFSEEEDNIICSLYISIGSRWSIIAAQLPGRTDNDIKNYWNTRLKKKLLGRRKDSHQARRQSPENEDVPNRVEDNQTLSNSALERLQLHMQLQSIQHPNFSFYNNPAIWPKLHPLVLEKTIQDHLGLTSENSFASMNRVPQSQAYNLDHHHQQGRRGNDSKQFDDKVVDDHNKYSIGGGFISSSETNNIDQIGDANDLALMDATTSRKSNEKLNENNIESVSSLQAELKELLYSKTNGFEGEVVRGDQNTSNEDDDDDQFDCFKESLMWWNNEFDTKSSSSNSWDSSTSIVQSEALLDPDYVLGYHHDM</sequence>
<dbReference type="PANTHER" id="PTHR48000">
    <property type="entry name" value="OS09G0431300 PROTEIN"/>
    <property type="match status" value="1"/>
</dbReference>
<comment type="subcellular location">
    <subcellularLocation>
        <location evidence="1">Nucleus</location>
    </subcellularLocation>
</comment>
<dbReference type="Proteomes" id="UP001420932">
    <property type="component" value="Unassembled WGS sequence"/>
</dbReference>
<evidence type="ECO:0000313" key="10">
    <source>
        <dbReference type="EMBL" id="KAK9097908.1"/>
    </source>
</evidence>
<feature type="compositionally biased region" description="Basic and acidic residues" evidence="7">
    <location>
        <begin position="120"/>
        <end position="142"/>
    </location>
</feature>
<dbReference type="GO" id="GO:0003677">
    <property type="term" value="F:DNA binding"/>
    <property type="evidence" value="ECO:0007669"/>
    <property type="project" value="UniProtKB-KW"/>
</dbReference>
<gene>
    <name evidence="10" type="ORF">Syun_024953</name>
</gene>
<dbReference type="GO" id="GO:0005634">
    <property type="term" value="C:nucleus"/>
    <property type="evidence" value="ECO:0007669"/>
    <property type="project" value="UniProtKB-SubCell"/>
</dbReference>
<evidence type="ECO:0000313" key="11">
    <source>
        <dbReference type="Proteomes" id="UP001420932"/>
    </source>
</evidence>
<dbReference type="FunFam" id="1.10.10.60:FF:000222">
    <property type="entry name" value="Transcription factor MYB36"/>
    <property type="match status" value="1"/>
</dbReference>
<dbReference type="AlphaFoldDB" id="A0AAP0EWC6"/>
<comment type="caution">
    <text evidence="10">The sequence shown here is derived from an EMBL/GenBank/DDBJ whole genome shotgun (WGS) entry which is preliminary data.</text>
</comment>
<keyword evidence="6" id="KW-0539">Nucleus</keyword>
<name>A0AAP0EWC6_9MAGN</name>
<evidence type="ECO:0000256" key="3">
    <source>
        <dbReference type="ARBA" id="ARBA00023015"/>
    </source>
</evidence>
<dbReference type="PANTHER" id="PTHR48000:SF46">
    <property type="entry name" value="TRANSCRIPTION FACTOR MYB36"/>
    <property type="match status" value="1"/>
</dbReference>
<accession>A0AAP0EWC6</accession>
<evidence type="ECO:0000256" key="1">
    <source>
        <dbReference type="ARBA" id="ARBA00004123"/>
    </source>
</evidence>
<dbReference type="InterPro" id="IPR009057">
    <property type="entry name" value="Homeodomain-like_sf"/>
</dbReference>
<keyword evidence="4" id="KW-0238">DNA-binding</keyword>
<dbReference type="InterPro" id="IPR001005">
    <property type="entry name" value="SANT/Myb"/>
</dbReference>
<protein>
    <submittedName>
        <fullName evidence="10">Uncharacterized protein</fullName>
    </submittedName>
</protein>
<dbReference type="EMBL" id="JBBNAF010000011">
    <property type="protein sequence ID" value="KAK9097908.1"/>
    <property type="molecule type" value="Genomic_DNA"/>
</dbReference>
<dbReference type="PROSITE" id="PS51294">
    <property type="entry name" value="HTH_MYB"/>
    <property type="match status" value="2"/>
</dbReference>
<keyword evidence="11" id="KW-1185">Reference proteome</keyword>
<evidence type="ECO:0000259" key="8">
    <source>
        <dbReference type="PROSITE" id="PS50090"/>
    </source>
</evidence>
<proteinExistence type="predicted"/>
<evidence type="ECO:0000256" key="4">
    <source>
        <dbReference type="ARBA" id="ARBA00023125"/>
    </source>
</evidence>
<dbReference type="PROSITE" id="PS50090">
    <property type="entry name" value="MYB_LIKE"/>
    <property type="match status" value="2"/>
</dbReference>
<evidence type="ECO:0000256" key="5">
    <source>
        <dbReference type="ARBA" id="ARBA00023163"/>
    </source>
</evidence>
<dbReference type="SUPFAM" id="SSF46689">
    <property type="entry name" value="Homeodomain-like"/>
    <property type="match status" value="1"/>
</dbReference>
<dbReference type="CDD" id="cd00167">
    <property type="entry name" value="SANT"/>
    <property type="match status" value="2"/>
</dbReference>
<evidence type="ECO:0000256" key="7">
    <source>
        <dbReference type="SAM" id="MobiDB-lite"/>
    </source>
</evidence>
<dbReference type="InterPro" id="IPR017930">
    <property type="entry name" value="Myb_dom"/>
</dbReference>